<dbReference type="PANTHER" id="PTHR11851">
    <property type="entry name" value="METALLOPROTEASE"/>
    <property type="match status" value="1"/>
</dbReference>
<gene>
    <name evidence="4" type="ORF">GZ085_07965</name>
</gene>
<dbReference type="GO" id="GO:0046872">
    <property type="term" value="F:metal ion binding"/>
    <property type="evidence" value="ECO:0007669"/>
    <property type="project" value="InterPro"/>
</dbReference>
<feature type="domain" description="Peptidase M16 C-terminal" evidence="3">
    <location>
        <begin position="199"/>
        <end position="375"/>
    </location>
</feature>
<accession>A0A7C9K9N6</accession>
<dbReference type="AlphaFoldDB" id="A0A7C9K9N6"/>
<evidence type="ECO:0000256" key="1">
    <source>
        <dbReference type="SAM" id="SignalP"/>
    </source>
</evidence>
<feature type="chain" id="PRO_5028805005" evidence="1">
    <location>
        <begin position="31"/>
        <end position="446"/>
    </location>
</feature>
<dbReference type="SUPFAM" id="SSF63411">
    <property type="entry name" value="LuxS/MPP-like metallohydrolase"/>
    <property type="match status" value="2"/>
</dbReference>
<comment type="caution">
    <text evidence="4">The sequence shown here is derived from an EMBL/GenBank/DDBJ whole genome shotgun (WGS) entry which is preliminary data.</text>
</comment>
<dbReference type="InterPro" id="IPR007863">
    <property type="entry name" value="Peptidase_M16_C"/>
</dbReference>
<organism evidence="4 5">
    <name type="scientific">Sulfuriferula multivorans</name>
    <dbReference type="NCBI Taxonomy" id="1559896"/>
    <lineage>
        <taxon>Bacteria</taxon>
        <taxon>Pseudomonadati</taxon>
        <taxon>Pseudomonadota</taxon>
        <taxon>Betaproteobacteria</taxon>
        <taxon>Nitrosomonadales</taxon>
        <taxon>Sulfuricellaceae</taxon>
        <taxon>Sulfuriferula</taxon>
    </lineage>
</organism>
<dbReference type="EMBL" id="JAAFGW010000102">
    <property type="protein sequence ID" value="NDP48315.1"/>
    <property type="molecule type" value="Genomic_DNA"/>
</dbReference>
<feature type="signal peptide" evidence="1">
    <location>
        <begin position="1"/>
        <end position="30"/>
    </location>
</feature>
<evidence type="ECO:0000259" key="2">
    <source>
        <dbReference type="Pfam" id="PF00675"/>
    </source>
</evidence>
<dbReference type="Proteomes" id="UP000483432">
    <property type="component" value="Unassembled WGS sequence"/>
</dbReference>
<dbReference type="Pfam" id="PF00675">
    <property type="entry name" value="Peptidase_M16"/>
    <property type="match status" value="1"/>
</dbReference>
<feature type="domain" description="Peptidase M16 N-terminal" evidence="2">
    <location>
        <begin position="45"/>
        <end position="187"/>
    </location>
</feature>
<evidence type="ECO:0000259" key="3">
    <source>
        <dbReference type="Pfam" id="PF05193"/>
    </source>
</evidence>
<name>A0A7C9K9N6_9PROT</name>
<evidence type="ECO:0000313" key="5">
    <source>
        <dbReference type="Proteomes" id="UP000483432"/>
    </source>
</evidence>
<dbReference type="Pfam" id="PF05193">
    <property type="entry name" value="Peptidase_M16_C"/>
    <property type="match status" value="1"/>
</dbReference>
<reference evidence="4 5" key="1">
    <citation type="submission" date="2019-09" db="EMBL/GenBank/DDBJ databases">
        <title>H2 Metabolism Revealed by Metagenomic Analysis in Subglacial Sediment of East Antarctica.</title>
        <authorList>
            <person name="Yang Z."/>
            <person name="Zhang Y."/>
            <person name="Lv Y."/>
            <person name="Yan W."/>
            <person name="Xiao X."/>
            <person name="Sun B."/>
            <person name="Ma H."/>
        </authorList>
    </citation>
    <scope>NUCLEOTIDE SEQUENCE [LARGE SCALE GENOMIC DNA]</scope>
    <source>
        <strain evidence="4">Bin2_2</strain>
    </source>
</reference>
<sequence length="446" mass="47924">MQTKQTFFKLPEAGTFLIALLLSLPLSAQAALTIQHWQTPQGARVVFVESHELPMLDVAVDFPAGSARDPAGKPGLAQLTHGMLDQGAGGLSDTAIAHGLADVGAVLSGRLDRDRGGITLRTLSSSAEKNKALDTFARVLQQPDFPGAVVKREKQRLIAGIREAEADPGNVASKAFYRALYGTHPYAHDEAGEIESIEKLTRADLQAFYRIHYSAPNAVIALMGDITRAEAEVIANRLAARLSQAPALSALPKPVPAAASDTRIAYPSTQSHVLMGVVGVSRTDPDYFSLYVGNYVLGGGGFDSQLMREVRDKRGYAYSAYSYFLPLGEAGPFQLGLQTKLEQTDDALKVAQATLRAFIDTGPSEAELTQAKSNLTGGFPLRIDSNKKILEYLSVIGFYHLPLDYLDTWVDQINAVDVAAVKQAFTRRVNPDKLVTVVVGGSAGAR</sequence>
<dbReference type="PANTHER" id="PTHR11851:SF224">
    <property type="entry name" value="PROCESSING PROTEASE"/>
    <property type="match status" value="1"/>
</dbReference>
<keyword evidence="1" id="KW-0732">Signal</keyword>
<dbReference type="Gene3D" id="3.30.830.10">
    <property type="entry name" value="Metalloenzyme, LuxS/M16 peptidase-like"/>
    <property type="match status" value="2"/>
</dbReference>
<dbReference type="InterPro" id="IPR011765">
    <property type="entry name" value="Pept_M16_N"/>
</dbReference>
<evidence type="ECO:0000313" key="4">
    <source>
        <dbReference type="EMBL" id="NDP48315.1"/>
    </source>
</evidence>
<dbReference type="InterPro" id="IPR050361">
    <property type="entry name" value="MPP/UQCRC_Complex"/>
</dbReference>
<proteinExistence type="predicted"/>
<dbReference type="InterPro" id="IPR011249">
    <property type="entry name" value="Metalloenz_LuxS/M16"/>
</dbReference>
<protein>
    <submittedName>
        <fullName evidence="4">Insulinase family protein</fullName>
    </submittedName>
</protein>